<gene>
    <name evidence="2" type="ORF">ACFPJ6_01730</name>
</gene>
<protein>
    <submittedName>
        <fullName evidence="2">Glycosyltransferase</fullName>
        <ecNumber evidence="2">2.4.-.-</ecNumber>
    </submittedName>
</protein>
<dbReference type="PANTHER" id="PTHR43685:SF2">
    <property type="entry name" value="GLYCOSYLTRANSFERASE 2-LIKE DOMAIN-CONTAINING PROTEIN"/>
    <property type="match status" value="1"/>
</dbReference>
<name>A0ABW0GII5_9MICO</name>
<sequence length="457" mass="50502">MNGDPRPGVTVVVPCYQAGGTVLECLESLRHQRLPRAAFDVVVIHNGPPDPAEQLVRRMARRYPTFGLTQRRSPEGAAAARNVGIEASDREHVTFVDHDDVVTPNYLRGLLEAAGPGVVATAQLADRDPRGGALPESDLSRALRAAAGHERQVGSLPQVIGYSVGKLVPRAWLDTVRFDPSLRSGEDVEFYHRLFRDHPARLLVTPPGEDCTYVRTVRTGSLGRREVSWGFSVEERLAVVARLHAARDPDRAPGPLLATALAGQAWHMNRYLRLHPQDRTTVVDAVLDLGVTYFPFPSLNRSMARAATLAYRFSPYAGPAHEPLVRLLEERGEVHDVLQADLDGHHPPSWQWRDRTNRHLDERVLLAVTDPADRSPAAVEAYVERLVEAVRERAARKRYDTLVCTTERVEDVLACRRLRGILPGVRWVCLDAGPASDPSLDRADLAEVDDLVVAGAD</sequence>
<organism evidence="2 3">
    <name type="scientific">Aquipuribacter nitratireducens</name>
    <dbReference type="NCBI Taxonomy" id="650104"/>
    <lineage>
        <taxon>Bacteria</taxon>
        <taxon>Bacillati</taxon>
        <taxon>Actinomycetota</taxon>
        <taxon>Actinomycetes</taxon>
        <taxon>Micrococcales</taxon>
        <taxon>Intrasporangiaceae</taxon>
        <taxon>Aquipuribacter</taxon>
    </lineage>
</organism>
<feature type="domain" description="Glycosyltransferase 2-like" evidence="1">
    <location>
        <begin position="10"/>
        <end position="116"/>
    </location>
</feature>
<dbReference type="InterPro" id="IPR029044">
    <property type="entry name" value="Nucleotide-diphossugar_trans"/>
</dbReference>
<keyword evidence="2" id="KW-0328">Glycosyltransferase</keyword>
<dbReference type="InterPro" id="IPR001173">
    <property type="entry name" value="Glyco_trans_2-like"/>
</dbReference>
<dbReference type="CDD" id="cd00761">
    <property type="entry name" value="Glyco_tranf_GTA_type"/>
    <property type="match status" value="1"/>
</dbReference>
<dbReference type="SUPFAM" id="SSF53448">
    <property type="entry name" value="Nucleotide-diphospho-sugar transferases"/>
    <property type="match status" value="1"/>
</dbReference>
<dbReference type="RefSeq" id="WP_340266250.1">
    <property type="nucleotide sequence ID" value="NZ_JBBEOG010000001.1"/>
</dbReference>
<proteinExistence type="predicted"/>
<dbReference type="EMBL" id="JBHSLD010000001">
    <property type="protein sequence ID" value="MFC5379502.1"/>
    <property type="molecule type" value="Genomic_DNA"/>
</dbReference>
<evidence type="ECO:0000313" key="2">
    <source>
        <dbReference type="EMBL" id="MFC5379502.1"/>
    </source>
</evidence>
<dbReference type="Pfam" id="PF00535">
    <property type="entry name" value="Glycos_transf_2"/>
    <property type="match status" value="1"/>
</dbReference>
<evidence type="ECO:0000313" key="3">
    <source>
        <dbReference type="Proteomes" id="UP001596122"/>
    </source>
</evidence>
<dbReference type="Gene3D" id="3.90.550.10">
    <property type="entry name" value="Spore Coat Polysaccharide Biosynthesis Protein SpsA, Chain A"/>
    <property type="match status" value="1"/>
</dbReference>
<keyword evidence="2" id="KW-0808">Transferase</keyword>
<accession>A0ABW0GII5</accession>
<evidence type="ECO:0000259" key="1">
    <source>
        <dbReference type="Pfam" id="PF00535"/>
    </source>
</evidence>
<dbReference type="InterPro" id="IPR050834">
    <property type="entry name" value="Glycosyltransf_2"/>
</dbReference>
<dbReference type="PANTHER" id="PTHR43685">
    <property type="entry name" value="GLYCOSYLTRANSFERASE"/>
    <property type="match status" value="1"/>
</dbReference>
<comment type="caution">
    <text evidence="2">The sequence shown here is derived from an EMBL/GenBank/DDBJ whole genome shotgun (WGS) entry which is preliminary data.</text>
</comment>
<reference evidence="3" key="1">
    <citation type="journal article" date="2019" name="Int. J. Syst. Evol. Microbiol.">
        <title>The Global Catalogue of Microorganisms (GCM) 10K type strain sequencing project: providing services to taxonomists for standard genome sequencing and annotation.</title>
        <authorList>
            <consortium name="The Broad Institute Genomics Platform"/>
            <consortium name="The Broad Institute Genome Sequencing Center for Infectious Disease"/>
            <person name="Wu L."/>
            <person name="Ma J."/>
        </authorList>
    </citation>
    <scope>NUCLEOTIDE SEQUENCE [LARGE SCALE GENOMIC DNA]</scope>
    <source>
        <strain evidence="3">CCUG 43114</strain>
    </source>
</reference>
<dbReference type="EC" id="2.4.-.-" evidence="2"/>
<keyword evidence="3" id="KW-1185">Reference proteome</keyword>
<dbReference type="GO" id="GO:0016757">
    <property type="term" value="F:glycosyltransferase activity"/>
    <property type="evidence" value="ECO:0007669"/>
    <property type="project" value="UniProtKB-KW"/>
</dbReference>
<dbReference type="Proteomes" id="UP001596122">
    <property type="component" value="Unassembled WGS sequence"/>
</dbReference>